<dbReference type="GO" id="GO:0006260">
    <property type="term" value="P:DNA replication"/>
    <property type="evidence" value="ECO:0007669"/>
    <property type="project" value="UniProtKB-UniRule"/>
</dbReference>
<dbReference type="Gene3D" id="1.10.10.10">
    <property type="entry name" value="Winged helix-like DNA-binding domain superfamily/Winged helix DNA-binding domain"/>
    <property type="match status" value="2"/>
</dbReference>
<dbReference type="PIRSF" id="PIRSF019345">
    <property type="entry name" value="ScpB"/>
    <property type="match status" value="1"/>
</dbReference>
<name>A0A8J3ELF7_9BACL</name>
<dbReference type="AlphaFoldDB" id="A0A8J3ELF7"/>
<proteinExistence type="inferred from homology"/>
<dbReference type="GO" id="GO:0051301">
    <property type="term" value="P:cell division"/>
    <property type="evidence" value="ECO:0007669"/>
    <property type="project" value="UniProtKB-KW"/>
</dbReference>
<comment type="subcellular location">
    <subcellularLocation>
        <location evidence="5">Cytoplasm</location>
    </subcellularLocation>
    <text evidence="5">Associated with two foci at the outer edges of the nucleoid region in young cells, and at four foci within both cell halves in older cells.</text>
</comment>
<dbReference type="PANTHER" id="PTHR34298:SF2">
    <property type="entry name" value="SEGREGATION AND CONDENSATION PROTEIN B"/>
    <property type="match status" value="1"/>
</dbReference>
<dbReference type="InterPro" id="IPR036390">
    <property type="entry name" value="WH_DNA-bd_sf"/>
</dbReference>
<evidence type="ECO:0000313" key="7">
    <source>
        <dbReference type="Proteomes" id="UP000656813"/>
    </source>
</evidence>
<comment type="subunit">
    <text evidence="5">Homodimer. Homodimerization may be required to stabilize the binding of ScpA to the Smc head domains. Component of a cohesin-like complex composed of ScpA, ScpB and the Smc homodimer, in which ScpA and ScpB bind to the head domain of Smc. The presence of the three proteins is required for the association of the complex with DNA.</text>
</comment>
<dbReference type="RefSeq" id="WP_188496654.1">
    <property type="nucleotide sequence ID" value="NZ_BMFV01000007.1"/>
</dbReference>
<comment type="function">
    <text evidence="5">Participates in chromosomal partition during cell division. May act via the formation of a condensin-like complex containing Smc and ScpA that pull DNA away from mid-cell into both cell halves.</text>
</comment>
<protein>
    <recommendedName>
        <fullName evidence="5">Segregation and condensation protein B</fullName>
    </recommendedName>
</protein>
<accession>A0A8J3ELF7</accession>
<dbReference type="EMBL" id="BMFV01000007">
    <property type="protein sequence ID" value="GGH79172.1"/>
    <property type="molecule type" value="Genomic_DNA"/>
</dbReference>
<keyword evidence="1 5" id="KW-0963">Cytoplasm</keyword>
<evidence type="ECO:0000256" key="1">
    <source>
        <dbReference type="ARBA" id="ARBA00022490"/>
    </source>
</evidence>
<comment type="caution">
    <text evidence="6">The sequence shown here is derived from an EMBL/GenBank/DDBJ whole genome shotgun (WGS) entry which is preliminary data.</text>
</comment>
<dbReference type="Proteomes" id="UP000656813">
    <property type="component" value="Unassembled WGS sequence"/>
</dbReference>
<dbReference type="Pfam" id="PF04079">
    <property type="entry name" value="SMC_ScpB"/>
    <property type="match status" value="1"/>
</dbReference>
<evidence type="ECO:0000256" key="5">
    <source>
        <dbReference type="HAMAP-Rule" id="MF_01804"/>
    </source>
</evidence>
<sequence>MSDRKTHFSILEALLYVTGEEGISSEQLIEVLELPLDEIHPLMEAFKQHLNESEERGLALVEVAGVYQLTTKPKLANYIEKLVEAPKPTSLSQAALETLAVIAYKQPVSRAEVEDIRGVKSEKAIHTLVSKGLIKEVGRAEGTGRAILYGVTSHFLSHFGLNSIEELPPMPETTEEIKEGEADLFYERFQQTVLEF</sequence>
<keyword evidence="7" id="KW-1185">Reference proteome</keyword>
<evidence type="ECO:0000313" key="6">
    <source>
        <dbReference type="EMBL" id="GGH79172.1"/>
    </source>
</evidence>
<dbReference type="InterPro" id="IPR036388">
    <property type="entry name" value="WH-like_DNA-bd_sf"/>
</dbReference>
<organism evidence="6 7">
    <name type="scientific">Pullulanibacillus pueri</name>
    <dbReference type="NCBI Taxonomy" id="1437324"/>
    <lineage>
        <taxon>Bacteria</taxon>
        <taxon>Bacillati</taxon>
        <taxon>Bacillota</taxon>
        <taxon>Bacilli</taxon>
        <taxon>Bacillales</taxon>
        <taxon>Sporolactobacillaceae</taxon>
        <taxon>Pullulanibacillus</taxon>
    </lineage>
</organism>
<dbReference type="GO" id="GO:0005737">
    <property type="term" value="C:cytoplasm"/>
    <property type="evidence" value="ECO:0007669"/>
    <property type="project" value="UniProtKB-SubCell"/>
</dbReference>
<dbReference type="SUPFAM" id="SSF46785">
    <property type="entry name" value="Winged helix' DNA-binding domain"/>
    <property type="match status" value="2"/>
</dbReference>
<evidence type="ECO:0000256" key="2">
    <source>
        <dbReference type="ARBA" id="ARBA00022618"/>
    </source>
</evidence>
<evidence type="ECO:0000256" key="4">
    <source>
        <dbReference type="ARBA" id="ARBA00023306"/>
    </source>
</evidence>
<reference evidence="6" key="1">
    <citation type="journal article" date="2014" name="Int. J. Syst. Evol. Microbiol.">
        <title>Complete genome sequence of Corynebacterium casei LMG S-19264T (=DSM 44701T), isolated from a smear-ripened cheese.</title>
        <authorList>
            <consortium name="US DOE Joint Genome Institute (JGI-PGF)"/>
            <person name="Walter F."/>
            <person name="Albersmeier A."/>
            <person name="Kalinowski J."/>
            <person name="Ruckert C."/>
        </authorList>
    </citation>
    <scope>NUCLEOTIDE SEQUENCE</scope>
    <source>
        <strain evidence="6">CGMCC 1.12777</strain>
    </source>
</reference>
<comment type="similarity">
    <text evidence="5">Belongs to the ScpB family.</text>
</comment>
<evidence type="ECO:0000256" key="3">
    <source>
        <dbReference type="ARBA" id="ARBA00022829"/>
    </source>
</evidence>
<reference evidence="6" key="2">
    <citation type="submission" date="2020-09" db="EMBL/GenBank/DDBJ databases">
        <authorList>
            <person name="Sun Q."/>
            <person name="Zhou Y."/>
        </authorList>
    </citation>
    <scope>NUCLEOTIDE SEQUENCE</scope>
    <source>
        <strain evidence="6">CGMCC 1.12777</strain>
    </source>
</reference>
<dbReference type="GO" id="GO:0051304">
    <property type="term" value="P:chromosome separation"/>
    <property type="evidence" value="ECO:0007669"/>
    <property type="project" value="InterPro"/>
</dbReference>
<dbReference type="PANTHER" id="PTHR34298">
    <property type="entry name" value="SEGREGATION AND CONDENSATION PROTEIN B"/>
    <property type="match status" value="1"/>
</dbReference>
<keyword evidence="2 5" id="KW-0132">Cell division</keyword>
<dbReference type="NCBIfam" id="TIGR00281">
    <property type="entry name" value="SMC-Scp complex subunit ScpB"/>
    <property type="match status" value="1"/>
</dbReference>
<dbReference type="InterPro" id="IPR005234">
    <property type="entry name" value="ScpB_csome_segregation"/>
</dbReference>
<keyword evidence="3 5" id="KW-0159">Chromosome partition</keyword>
<keyword evidence="4 5" id="KW-0131">Cell cycle</keyword>
<dbReference type="HAMAP" id="MF_01804">
    <property type="entry name" value="ScpB"/>
    <property type="match status" value="1"/>
</dbReference>
<gene>
    <name evidence="5 6" type="primary">scpB</name>
    <name evidence="6" type="ORF">GCM10007096_13710</name>
</gene>